<dbReference type="eggNOG" id="COG4772">
    <property type="taxonomic scope" value="Bacteria"/>
</dbReference>
<dbReference type="EMBL" id="CP000749">
    <property type="protein sequence ID" value="ABR72709.1"/>
    <property type="molecule type" value="Genomic_DNA"/>
</dbReference>
<dbReference type="SUPFAM" id="SSF56935">
    <property type="entry name" value="Porins"/>
    <property type="match status" value="1"/>
</dbReference>
<dbReference type="eggNOG" id="COG1629">
    <property type="taxonomic scope" value="Bacteria"/>
</dbReference>
<dbReference type="InterPro" id="IPR037066">
    <property type="entry name" value="Plug_dom_sf"/>
</dbReference>
<protein>
    <submittedName>
        <fullName evidence="9">TonB-dependent receptor plug</fullName>
    </submittedName>
</protein>
<organism evidence="9">
    <name type="scientific">Marinomonas sp. (strain MWYL1)</name>
    <dbReference type="NCBI Taxonomy" id="400668"/>
    <lineage>
        <taxon>Bacteria</taxon>
        <taxon>Pseudomonadati</taxon>
        <taxon>Pseudomonadota</taxon>
        <taxon>Gammaproteobacteria</taxon>
        <taxon>Oceanospirillales</taxon>
        <taxon>Oceanospirillaceae</taxon>
        <taxon>Marinomonas</taxon>
    </lineage>
</organism>
<dbReference type="HOGENOM" id="CLU_012991_0_0_6"/>
<dbReference type="Pfam" id="PF07715">
    <property type="entry name" value="Plug"/>
    <property type="match status" value="1"/>
</dbReference>
<dbReference type="STRING" id="400668.Mmwyl1_3810"/>
<evidence type="ECO:0000256" key="1">
    <source>
        <dbReference type="ARBA" id="ARBA00004571"/>
    </source>
</evidence>
<dbReference type="SMART" id="SM00965">
    <property type="entry name" value="STN"/>
    <property type="match status" value="1"/>
</dbReference>
<dbReference type="KEGG" id="mmw:Mmwyl1_3810"/>
<reference evidence="9" key="1">
    <citation type="submission" date="2007-06" db="EMBL/GenBank/DDBJ databases">
        <title>Complete sequence of Marinomonas sp. MWYL1.</title>
        <authorList>
            <consortium name="US DOE Joint Genome Institute"/>
            <person name="Copeland A."/>
            <person name="Lucas S."/>
            <person name="Lapidus A."/>
            <person name="Barry K."/>
            <person name="Glavina del Rio T."/>
            <person name="Dalin E."/>
            <person name="Tice H."/>
            <person name="Pitluck S."/>
            <person name="Kiss H."/>
            <person name="Brettin T."/>
            <person name="Bruce D."/>
            <person name="Detter J.C."/>
            <person name="Han C."/>
            <person name="Schmutz J."/>
            <person name="Larimer F."/>
            <person name="Land M."/>
            <person name="Hauser L."/>
            <person name="Kyrpides N."/>
            <person name="Kim E."/>
            <person name="Johnston A.W.B."/>
            <person name="Todd J.D."/>
            <person name="Rogers R."/>
            <person name="Wexler M."/>
            <person name="Bond P.L."/>
            <person name="Li Y."/>
            <person name="Richardson P."/>
        </authorList>
    </citation>
    <scope>NUCLEOTIDE SEQUENCE [LARGE SCALE GENOMIC DNA]</scope>
    <source>
        <strain evidence="9">MWYL1</strain>
    </source>
</reference>
<dbReference type="Gene3D" id="3.55.50.30">
    <property type="match status" value="1"/>
</dbReference>
<feature type="domain" description="Secretin/TonB short N-terminal" evidence="8">
    <location>
        <begin position="70"/>
        <end position="121"/>
    </location>
</feature>
<gene>
    <name evidence="9" type="ordered locus">Mmwyl1_3810</name>
</gene>
<dbReference type="Gene3D" id="2.170.130.10">
    <property type="entry name" value="TonB-dependent receptor, plug domain"/>
    <property type="match status" value="1"/>
</dbReference>
<dbReference type="GO" id="GO:0009279">
    <property type="term" value="C:cell outer membrane"/>
    <property type="evidence" value="ECO:0007669"/>
    <property type="project" value="UniProtKB-SubCell"/>
</dbReference>
<evidence type="ECO:0000256" key="4">
    <source>
        <dbReference type="ARBA" id="ARBA00022692"/>
    </source>
</evidence>
<keyword evidence="5 7" id="KW-0472">Membrane</keyword>
<evidence type="ECO:0000313" key="9">
    <source>
        <dbReference type="EMBL" id="ABR72709.1"/>
    </source>
</evidence>
<dbReference type="InterPro" id="IPR012910">
    <property type="entry name" value="Plug_dom"/>
</dbReference>
<evidence type="ECO:0000256" key="7">
    <source>
        <dbReference type="PROSITE-ProRule" id="PRU01360"/>
    </source>
</evidence>
<comment type="similarity">
    <text evidence="7">Belongs to the TonB-dependent receptor family.</text>
</comment>
<dbReference type="InterPro" id="IPR036942">
    <property type="entry name" value="Beta-barrel_TonB_sf"/>
</dbReference>
<sequence>MALACSLKRRKNARTALSLLFANTLLAGGVGMMFSSVTYAEAAASETHYYNIPSGPLSKAINAFAAVSGMYLGGNSELLKSKNTQGFVGEYSAGQALDLLLIGTGLSYEAGEGRSIVLIDTESVSEGENGITMSTLLVQGRQNKVEAGVQVIGSEEIEAMPTEGGNLTDLLRTNTAVNFSRSSSSSTGSGSMRPDEVSIYGQDYYQNAFMIDGIDTSNDFDPGSSAAGDSYTNPISNANLSTLSGSSPQSYYMDIDALEQVKVYSSNIPVEYGGFMGGVIDARLRRYDGEDEVFIKYGLSKSEWEKFHFDKRKAEEFYGADSVSGAYTPEYKKQNYSITALKRLSDNVGSTLTISRKTSEFRQQYENRSDEVKSIYYDDTIDNMMARIDAKVNDRVDLGFSFRYSNRFHDGLTSKDYADTFVKSHTAYGVGNNFEYRFDNSVLTVDTAYDRSFDELDSESNVYTYHPTENFYNGLPYSGGYGDILQQQDTLSINTKWVRDAIVLGRTQHTFTLGTDLAFKKAFYEAKGSEFYSYTCSLLPSSGTGESAGCLDSNSDDIHDEKDEYLKTYGVLSANKLNKNYQSHAVYLQDKVEINNWTVTAGIRADHETLLDNINISPRASLQWNVFGDSRTTITTGTSRYYGRSFLKYAINDEMQSWYTSTQYNSDGSIKKGPTANSGKFANFADYDLNTPYSDEIMFRIDQVMGPVDTSLTLVNRESHDGVQRVKSKENKLYYYTNEGRSSNNSIELAFQQRTPFEVFNTLTKANFSIGWQESKSNAQGDDGYEETVEDEERVYYNGEVIDFADLPSWDYNIPFTVKLSTTTNIPAWHLKWSNFVNVKSGGVIANRDTSSSYTDVDGNELQVYKDKKFDDLVTLDTKLRFSPPLWKDSEGYIELKVTNFFDQVMMITTSTSATAVQTFTSGRKISMEVGMRF</sequence>
<evidence type="ECO:0000259" key="8">
    <source>
        <dbReference type="SMART" id="SM00965"/>
    </source>
</evidence>
<accession>A6W1Y0</accession>
<dbReference type="Gene3D" id="2.40.170.20">
    <property type="entry name" value="TonB-dependent receptor, beta-barrel domain"/>
    <property type="match status" value="1"/>
</dbReference>
<dbReference type="InterPro" id="IPR039426">
    <property type="entry name" value="TonB-dep_rcpt-like"/>
</dbReference>
<keyword evidence="4 7" id="KW-0812">Transmembrane</keyword>
<evidence type="ECO:0000256" key="6">
    <source>
        <dbReference type="ARBA" id="ARBA00023237"/>
    </source>
</evidence>
<dbReference type="PROSITE" id="PS52016">
    <property type="entry name" value="TONB_DEPENDENT_REC_3"/>
    <property type="match status" value="1"/>
</dbReference>
<evidence type="ECO:0000256" key="3">
    <source>
        <dbReference type="ARBA" id="ARBA00022452"/>
    </source>
</evidence>
<keyword evidence="3 7" id="KW-1134">Transmembrane beta strand</keyword>
<evidence type="ECO:0000256" key="5">
    <source>
        <dbReference type="ARBA" id="ARBA00023136"/>
    </source>
</evidence>
<comment type="subcellular location">
    <subcellularLocation>
        <location evidence="1 7">Cell outer membrane</location>
        <topology evidence="1 7">Multi-pass membrane protein</topology>
    </subcellularLocation>
</comment>
<dbReference type="AlphaFoldDB" id="A6W1Y0"/>
<name>A6W1Y0_MARMS</name>
<evidence type="ECO:0000256" key="2">
    <source>
        <dbReference type="ARBA" id="ARBA00022448"/>
    </source>
</evidence>
<dbReference type="InterPro" id="IPR011662">
    <property type="entry name" value="Secretin/TonB_short_N"/>
</dbReference>
<keyword evidence="2 7" id="KW-0813">Transport</keyword>
<keyword evidence="6 7" id="KW-0998">Cell outer membrane</keyword>
<proteinExistence type="inferred from homology"/>
<keyword evidence="9" id="KW-0675">Receptor</keyword>